<dbReference type="NCBIfam" id="TIGR04370">
    <property type="entry name" value="glyco_rpt_poly"/>
    <property type="match status" value="1"/>
</dbReference>
<dbReference type="Proteomes" id="UP000076008">
    <property type="component" value="Unassembled WGS sequence"/>
</dbReference>
<reference evidence="2 3" key="1">
    <citation type="submission" date="2016-03" db="EMBL/GenBank/DDBJ databases">
        <authorList>
            <consortium name="Pathogen Informatics"/>
        </authorList>
    </citation>
    <scope>NUCLEOTIDE SEQUENCE [LARGE SCALE GENOMIC DNA]</scope>
    <source>
        <strain evidence="3">e1252</strain>
    </source>
</reference>
<organism evidence="2 3">
    <name type="scientific">Enterobacter cloacae</name>
    <dbReference type="NCBI Taxonomy" id="550"/>
    <lineage>
        <taxon>Bacteria</taxon>
        <taxon>Pseudomonadati</taxon>
        <taxon>Pseudomonadota</taxon>
        <taxon>Gammaproteobacteria</taxon>
        <taxon>Enterobacterales</taxon>
        <taxon>Enterobacteriaceae</taxon>
        <taxon>Enterobacter</taxon>
        <taxon>Enterobacter cloacae complex</taxon>
    </lineage>
</organism>
<evidence type="ECO:0000313" key="2">
    <source>
        <dbReference type="EMBL" id="CZV62354.1"/>
    </source>
</evidence>
<keyword evidence="1" id="KW-0472">Membrane</keyword>
<feature type="transmembrane region" description="Helical" evidence="1">
    <location>
        <begin position="297"/>
        <end position="316"/>
    </location>
</feature>
<accession>A0A144MHQ2</accession>
<feature type="transmembrane region" description="Helical" evidence="1">
    <location>
        <begin position="328"/>
        <end position="345"/>
    </location>
</feature>
<keyword evidence="1" id="KW-0812">Transmembrane</keyword>
<protein>
    <recommendedName>
        <fullName evidence="4">Oligosaccharide repeat unit polymerase</fullName>
    </recommendedName>
</protein>
<feature type="transmembrane region" description="Helical" evidence="1">
    <location>
        <begin position="91"/>
        <end position="114"/>
    </location>
</feature>
<feature type="transmembrane region" description="Helical" evidence="1">
    <location>
        <begin position="200"/>
        <end position="220"/>
    </location>
</feature>
<feature type="transmembrane region" description="Helical" evidence="1">
    <location>
        <begin position="135"/>
        <end position="154"/>
    </location>
</feature>
<sequence length="382" mass="44013">MDVIISMIIVYACGLLLCFYLRLEWIHPAVVHALLWLLSSVLALSFSEEEYLPKVYFILFANLAFFLAAIIGGETTSVKIMGKIDGGRQRIWPNIIPFIFIISFYAVILIKFSVSTLWNISAFRDYLVADDGANFGLLGRLALLSLFSSCFLIIGHRKLFLMSFVLSVPMLLLLGAKVLVLLYLSTILILTPKRLKLSKVIIFGGGFILCFLGGMSIRYPDASLELIFYYLYNYVSGGVLAFSQLHDSSYQEFGYYSFRNIYLWLGFIHPFKIASILQDWVNVPFPTNIYTYLRPYFLDFGYFSIVFPAMFGFLSGRVYTWKYKNLKAYYIIYPIVLYAILMQLFDDQYLTWLSNWILLVFVGYLMMYGKKNVRNSSINSNV</sequence>
<proteinExistence type="predicted"/>
<gene>
    <name evidence="2" type="ORF">SAMEA2273318_02825</name>
</gene>
<dbReference type="AlphaFoldDB" id="A0A144MHQ2"/>
<feature type="transmembrane region" description="Helical" evidence="1">
    <location>
        <begin position="29"/>
        <end position="47"/>
    </location>
</feature>
<feature type="transmembrane region" description="Helical" evidence="1">
    <location>
        <begin position="351"/>
        <end position="369"/>
    </location>
</feature>
<dbReference type="EMBL" id="FJXR01000016">
    <property type="protein sequence ID" value="CZV62354.1"/>
    <property type="molecule type" value="Genomic_DNA"/>
</dbReference>
<feature type="transmembrane region" description="Helical" evidence="1">
    <location>
        <begin position="5"/>
        <end position="23"/>
    </location>
</feature>
<feature type="transmembrane region" description="Helical" evidence="1">
    <location>
        <begin position="226"/>
        <end position="245"/>
    </location>
</feature>
<name>A0A144MHQ2_ENTCL</name>
<dbReference type="RefSeq" id="WP_063144506.1">
    <property type="nucleotide sequence ID" value="NZ_FJXR01000016.1"/>
</dbReference>
<evidence type="ECO:0000313" key="3">
    <source>
        <dbReference type="Proteomes" id="UP000076008"/>
    </source>
</evidence>
<evidence type="ECO:0000256" key="1">
    <source>
        <dbReference type="SAM" id="Phobius"/>
    </source>
</evidence>
<keyword evidence="1" id="KW-1133">Transmembrane helix</keyword>
<evidence type="ECO:0008006" key="4">
    <source>
        <dbReference type="Google" id="ProtNLM"/>
    </source>
</evidence>
<feature type="transmembrane region" description="Helical" evidence="1">
    <location>
        <begin position="160"/>
        <end position="188"/>
    </location>
</feature>
<feature type="transmembrane region" description="Helical" evidence="1">
    <location>
        <begin position="54"/>
        <end position="71"/>
    </location>
</feature>